<feature type="binding site" evidence="9">
    <location>
        <begin position="39"/>
        <end position="46"/>
    </location>
    <ligand>
        <name>ATP</name>
        <dbReference type="ChEBI" id="CHEBI:30616"/>
    </ligand>
</feature>
<organism evidence="12 14">
    <name type="scientific">Candidatus Chlorohelix allophototropha</name>
    <dbReference type="NCBI Taxonomy" id="3003348"/>
    <lineage>
        <taxon>Bacteria</taxon>
        <taxon>Bacillati</taxon>
        <taxon>Chloroflexota</taxon>
        <taxon>Chloroflexia</taxon>
        <taxon>Candidatus Chloroheliales</taxon>
        <taxon>Candidatus Chloroheliaceae</taxon>
        <taxon>Candidatus Chlorohelix</taxon>
    </lineage>
</organism>
<dbReference type="GO" id="GO:0009432">
    <property type="term" value="P:SOS response"/>
    <property type="evidence" value="ECO:0007669"/>
    <property type="project" value="UniProtKB-UniRule"/>
</dbReference>
<dbReference type="SUPFAM" id="SSF52540">
    <property type="entry name" value="P-loop containing nucleoside triphosphate hydrolases"/>
    <property type="match status" value="1"/>
</dbReference>
<dbReference type="GO" id="GO:0005524">
    <property type="term" value="F:ATP binding"/>
    <property type="evidence" value="ECO:0007669"/>
    <property type="project" value="UniProtKB-UniRule"/>
</dbReference>
<keyword evidence="9 10" id="KW-0234">DNA repair</keyword>
<dbReference type="PROSITE" id="PS00618">
    <property type="entry name" value="RECF_2"/>
    <property type="match status" value="1"/>
</dbReference>
<gene>
    <name evidence="9 12" type="primary">recF</name>
    <name evidence="12" type="ORF">HXX08_18730</name>
    <name evidence="13" type="ORF">OZ401_003428</name>
</gene>
<keyword evidence="15" id="KW-1185">Reference proteome</keyword>
<dbReference type="InterPro" id="IPR001238">
    <property type="entry name" value="DNA-binding_RecF"/>
</dbReference>
<reference evidence="13" key="2">
    <citation type="journal article" date="2024" name="Nature">
        <title>Anoxygenic phototroph of the Chloroflexota uses a type I reaction centre.</title>
        <authorList>
            <person name="Tsuji J.M."/>
            <person name="Shaw N.A."/>
            <person name="Nagashima S."/>
            <person name="Venkiteswaran J.J."/>
            <person name="Schiff S.L."/>
            <person name="Watanabe T."/>
            <person name="Fukui M."/>
            <person name="Hanada S."/>
            <person name="Tank M."/>
            <person name="Neufeld J.D."/>
        </authorList>
    </citation>
    <scope>NUCLEOTIDE SEQUENCE</scope>
    <source>
        <strain evidence="13">L227-S17</strain>
    </source>
</reference>
<evidence type="ECO:0000256" key="6">
    <source>
        <dbReference type="ARBA" id="ARBA00022741"/>
    </source>
</evidence>
<evidence type="ECO:0000256" key="10">
    <source>
        <dbReference type="RuleBase" id="RU000578"/>
    </source>
</evidence>
<dbReference type="Pfam" id="PF02463">
    <property type="entry name" value="SMC_N"/>
    <property type="match status" value="1"/>
</dbReference>
<dbReference type="InterPro" id="IPR003395">
    <property type="entry name" value="RecF/RecN/SMC_N"/>
</dbReference>
<evidence type="ECO:0000256" key="7">
    <source>
        <dbReference type="ARBA" id="ARBA00022840"/>
    </source>
</evidence>
<keyword evidence="5 9" id="KW-0235">DNA replication</keyword>
<dbReference type="PANTHER" id="PTHR32182:SF0">
    <property type="entry name" value="DNA REPLICATION AND REPAIR PROTEIN RECF"/>
    <property type="match status" value="1"/>
</dbReference>
<comment type="subcellular location">
    <subcellularLocation>
        <location evidence="1 9 10">Cytoplasm</location>
    </subcellularLocation>
</comment>
<evidence type="ECO:0000313" key="14">
    <source>
        <dbReference type="Proteomes" id="UP000521676"/>
    </source>
</evidence>
<dbReference type="Proteomes" id="UP000521676">
    <property type="component" value="Unassembled WGS sequence"/>
</dbReference>
<keyword evidence="8 9" id="KW-0238">DNA-binding</keyword>
<protein>
    <recommendedName>
        <fullName evidence="3 9">DNA replication and repair protein RecF</fullName>
    </recommendedName>
</protein>
<keyword evidence="4 9" id="KW-0963">Cytoplasm</keyword>
<reference evidence="12 14" key="1">
    <citation type="submission" date="2020-06" db="EMBL/GenBank/DDBJ databases">
        <title>Anoxygenic phototrophic Chloroflexota member uses a Type I reaction center.</title>
        <authorList>
            <person name="Tsuji J.M."/>
            <person name="Shaw N.A."/>
            <person name="Nagashima S."/>
            <person name="Venkiteswaran J."/>
            <person name="Schiff S.L."/>
            <person name="Hanada S."/>
            <person name="Tank M."/>
            <person name="Neufeld J.D."/>
        </authorList>
    </citation>
    <scope>NUCLEOTIDE SEQUENCE [LARGE SCALE GENOMIC DNA]</scope>
    <source>
        <strain evidence="12">L227-S17</strain>
    </source>
</reference>
<keyword evidence="6 9" id="KW-0547">Nucleotide-binding</keyword>
<dbReference type="GO" id="GO:0005737">
    <property type="term" value="C:cytoplasm"/>
    <property type="evidence" value="ECO:0007669"/>
    <property type="project" value="UniProtKB-SubCell"/>
</dbReference>
<evidence type="ECO:0000256" key="4">
    <source>
        <dbReference type="ARBA" id="ARBA00022490"/>
    </source>
</evidence>
<evidence type="ECO:0000256" key="1">
    <source>
        <dbReference type="ARBA" id="ARBA00004496"/>
    </source>
</evidence>
<proteinExistence type="inferred from homology"/>
<name>A0A8T7M733_9CHLR</name>
<dbReference type="InterPro" id="IPR027417">
    <property type="entry name" value="P-loop_NTPase"/>
</dbReference>
<comment type="similarity">
    <text evidence="2 9 10">Belongs to the RecF family.</text>
</comment>
<sequence>MSSLCYNRLMYCTQLHLKDFRNYSKLDLSLSPGLSVFQGENAAGKTTLLEAIYMLATTKSARAGSDQELVNLAAEPQFGVPAFARLHANVQRTDDELEAEIVITRDASAGEELEQPVPARKRVKLNGSAKRAMDLIGKVNVVLFSPEDLDLIIGAPSLRRRYFDITLSQVDHRYLRCLQDYSKVIAQRNGYLRQYREKQKAQKLSGTLRQKEQLELSIWDEELVKAGSYIIKRRYECVQGLNRRAALLHSNLLGLLGDSITPDFELVYQTSFEFTEGVVENEGQIAAAFTAQLEKVRVQEFARGVSLAGPHRDDLSFLYEGKNLAVFGSRGQQRTAVLALKLAEAGWMEQQTDERPILLLDDILSELDAGRRQYVLDTVLAISQQVLITTTDLSLFGDAERLKKIAQLYKVEIGRVVRL</sequence>
<evidence type="ECO:0000256" key="9">
    <source>
        <dbReference type="HAMAP-Rule" id="MF_00365"/>
    </source>
</evidence>
<dbReference type="PANTHER" id="PTHR32182">
    <property type="entry name" value="DNA REPLICATION AND REPAIR PROTEIN RECF"/>
    <property type="match status" value="1"/>
</dbReference>
<dbReference type="GO" id="GO:0003697">
    <property type="term" value="F:single-stranded DNA binding"/>
    <property type="evidence" value="ECO:0007669"/>
    <property type="project" value="UniProtKB-UniRule"/>
</dbReference>
<feature type="domain" description="RecF/RecN/SMC N-terminal" evidence="11">
    <location>
        <begin position="13"/>
        <end position="407"/>
    </location>
</feature>
<dbReference type="GO" id="GO:0006260">
    <property type="term" value="P:DNA replication"/>
    <property type="evidence" value="ECO:0007669"/>
    <property type="project" value="UniProtKB-UniRule"/>
</dbReference>
<keyword evidence="7 9" id="KW-0067">ATP-binding</keyword>
<dbReference type="InterPro" id="IPR042174">
    <property type="entry name" value="RecF_2"/>
</dbReference>
<evidence type="ECO:0000256" key="3">
    <source>
        <dbReference type="ARBA" id="ARBA00020170"/>
    </source>
</evidence>
<evidence type="ECO:0000256" key="2">
    <source>
        <dbReference type="ARBA" id="ARBA00008016"/>
    </source>
</evidence>
<comment type="function">
    <text evidence="9 10">The RecF protein is involved in DNA metabolism; it is required for DNA replication and normal SOS inducibility. RecF binds preferentially to single-stranded, linear DNA. It also seems to bind ATP.</text>
</comment>
<accession>A0A8T7M733</accession>
<evidence type="ECO:0000313" key="12">
    <source>
        <dbReference type="EMBL" id="NWJ47894.1"/>
    </source>
</evidence>
<keyword evidence="9 10" id="KW-0227">DNA damage</keyword>
<dbReference type="GO" id="GO:0000731">
    <property type="term" value="P:DNA synthesis involved in DNA repair"/>
    <property type="evidence" value="ECO:0007669"/>
    <property type="project" value="TreeGrafter"/>
</dbReference>
<evidence type="ECO:0000256" key="8">
    <source>
        <dbReference type="ARBA" id="ARBA00023125"/>
    </source>
</evidence>
<dbReference type="Gene3D" id="3.40.50.300">
    <property type="entry name" value="P-loop containing nucleotide triphosphate hydrolases"/>
    <property type="match status" value="1"/>
</dbReference>
<evidence type="ECO:0000256" key="5">
    <source>
        <dbReference type="ARBA" id="ARBA00022705"/>
    </source>
</evidence>
<evidence type="ECO:0000313" key="15">
    <source>
        <dbReference type="Proteomes" id="UP001431572"/>
    </source>
</evidence>
<dbReference type="NCBIfam" id="TIGR00611">
    <property type="entry name" value="recf"/>
    <property type="match status" value="1"/>
</dbReference>
<dbReference type="AlphaFoldDB" id="A0A8T7M733"/>
<dbReference type="Gene3D" id="1.20.1050.90">
    <property type="entry name" value="RecF/RecN/SMC, N-terminal domain"/>
    <property type="match status" value="1"/>
</dbReference>
<dbReference type="HAMAP" id="MF_00365">
    <property type="entry name" value="RecF"/>
    <property type="match status" value="1"/>
</dbReference>
<dbReference type="RefSeq" id="WP_341471670.1">
    <property type="nucleotide sequence ID" value="NZ_CP128400.1"/>
</dbReference>
<dbReference type="InterPro" id="IPR018078">
    <property type="entry name" value="DNA-binding_RecF_CS"/>
</dbReference>
<dbReference type="EMBL" id="CP128400">
    <property type="protein sequence ID" value="WJW69798.1"/>
    <property type="molecule type" value="Genomic_DNA"/>
</dbReference>
<dbReference type="PROSITE" id="PS00617">
    <property type="entry name" value="RECF_1"/>
    <property type="match status" value="1"/>
</dbReference>
<dbReference type="EMBL" id="JACATZ010000003">
    <property type="protein sequence ID" value="NWJ47894.1"/>
    <property type="molecule type" value="Genomic_DNA"/>
</dbReference>
<dbReference type="Proteomes" id="UP001431572">
    <property type="component" value="Chromosome 2"/>
</dbReference>
<evidence type="ECO:0000259" key="11">
    <source>
        <dbReference type="Pfam" id="PF02463"/>
    </source>
</evidence>
<evidence type="ECO:0000313" key="13">
    <source>
        <dbReference type="EMBL" id="WJW69798.1"/>
    </source>
</evidence>
<dbReference type="GO" id="GO:0006302">
    <property type="term" value="P:double-strand break repair"/>
    <property type="evidence" value="ECO:0007669"/>
    <property type="project" value="TreeGrafter"/>
</dbReference>
<keyword evidence="9 10" id="KW-0742">SOS response</keyword>